<feature type="transmembrane region" description="Helical" evidence="8">
    <location>
        <begin position="264"/>
        <end position="288"/>
    </location>
</feature>
<evidence type="ECO:0000256" key="2">
    <source>
        <dbReference type="ARBA" id="ARBA00022475"/>
    </source>
</evidence>
<dbReference type="InterPro" id="IPR038731">
    <property type="entry name" value="RgtA/B/C-like"/>
</dbReference>
<evidence type="ECO:0000256" key="8">
    <source>
        <dbReference type="SAM" id="Phobius"/>
    </source>
</evidence>
<dbReference type="GO" id="GO:0005886">
    <property type="term" value="C:plasma membrane"/>
    <property type="evidence" value="ECO:0007669"/>
    <property type="project" value="UniProtKB-SubCell"/>
</dbReference>
<keyword evidence="7 8" id="KW-0472">Membrane</keyword>
<accession>A0A498KU85</accession>
<evidence type="ECO:0000256" key="3">
    <source>
        <dbReference type="ARBA" id="ARBA00022676"/>
    </source>
</evidence>
<keyword evidence="5 8" id="KW-0812">Transmembrane</keyword>
<evidence type="ECO:0000313" key="10">
    <source>
        <dbReference type="EMBL" id="RXK48532.1"/>
    </source>
</evidence>
<gene>
    <name evidence="10" type="ORF">EAF64_12700</name>
</gene>
<evidence type="ECO:0000259" key="9">
    <source>
        <dbReference type="Pfam" id="PF13231"/>
    </source>
</evidence>
<evidence type="ECO:0000313" key="11">
    <source>
        <dbReference type="Proteomes" id="UP000289691"/>
    </source>
</evidence>
<keyword evidence="6 8" id="KW-1133">Transmembrane helix</keyword>
<comment type="caution">
    <text evidence="10">The sequence shown here is derived from an EMBL/GenBank/DDBJ whole genome shotgun (WGS) entry which is preliminary data.</text>
</comment>
<organism evidence="10 11">
    <name type="scientific">Halorientalis pallida</name>
    <dbReference type="NCBI Taxonomy" id="2479928"/>
    <lineage>
        <taxon>Archaea</taxon>
        <taxon>Methanobacteriati</taxon>
        <taxon>Methanobacteriota</taxon>
        <taxon>Stenosarchaea group</taxon>
        <taxon>Halobacteria</taxon>
        <taxon>Halobacteriales</taxon>
        <taxon>Haloarculaceae</taxon>
        <taxon>Halorientalis</taxon>
    </lineage>
</organism>
<feature type="transmembrane region" description="Helical" evidence="8">
    <location>
        <begin position="358"/>
        <end position="376"/>
    </location>
</feature>
<feature type="transmembrane region" description="Helical" evidence="8">
    <location>
        <begin position="18"/>
        <end position="36"/>
    </location>
</feature>
<comment type="subcellular location">
    <subcellularLocation>
        <location evidence="1">Cell membrane</location>
        <topology evidence="1">Multi-pass membrane protein</topology>
    </subcellularLocation>
</comment>
<dbReference type="GO" id="GO:0016763">
    <property type="term" value="F:pentosyltransferase activity"/>
    <property type="evidence" value="ECO:0007669"/>
    <property type="project" value="TreeGrafter"/>
</dbReference>
<protein>
    <recommendedName>
        <fullName evidence="9">Glycosyltransferase RgtA/B/C/D-like domain-containing protein</fullName>
    </recommendedName>
</protein>
<dbReference type="InterPro" id="IPR050297">
    <property type="entry name" value="LipidA_mod_glycosyltrf_83"/>
</dbReference>
<keyword evidence="3" id="KW-0328">Glycosyltransferase</keyword>
<feature type="transmembrane region" description="Helical" evidence="8">
    <location>
        <begin position="81"/>
        <end position="109"/>
    </location>
</feature>
<name>A0A498KU85_9EURY</name>
<dbReference type="Pfam" id="PF13231">
    <property type="entry name" value="PMT_2"/>
    <property type="match status" value="1"/>
</dbReference>
<feature type="transmembrane region" description="Helical" evidence="8">
    <location>
        <begin position="173"/>
        <end position="197"/>
    </location>
</feature>
<evidence type="ECO:0000256" key="7">
    <source>
        <dbReference type="ARBA" id="ARBA00023136"/>
    </source>
</evidence>
<evidence type="ECO:0000256" key="6">
    <source>
        <dbReference type="ARBA" id="ARBA00022989"/>
    </source>
</evidence>
<feature type="transmembrane region" description="Helical" evidence="8">
    <location>
        <begin position="121"/>
        <end position="138"/>
    </location>
</feature>
<dbReference type="Proteomes" id="UP000289691">
    <property type="component" value="Unassembled WGS sequence"/>
</dbReference>
<sequence length="505" mass="55397">MPAERVTVGGHIDWRDRYVIALAGVVLLGAALRLYGLGVESIWVDEAITLRFVRNHGPLELLWVIPSKQPHLPPYYVFLDVWVALVGTSATAVRFPSAVFGILSLPVLYLLGRDLFDRPTGLVATLVFAVAPFQLYYAQETRMYSLWTVLTLCSFLAFLWLRRRPTRRLAAGYVVATLSTAAVHPFGLFVVVTQGLVLLVDNLLAGDGIEIGELTALERAQAACWALLAPILVVGVLKLESAVAGFNFISPPGPGRVAGTVVEYFTTASGTAALAVAALVAVGVALALRSRPFGRERRLLIVWALVPVLGLVAVSYLVTPLFWERYTITATPAWVLLAARGFTSLGRGGLGLGLERRHLGYALAGLLVVGILPATVHYHTTDGKEQWDEAVPDLEAAAESDDLVLVIDRAGLSAFEYYRTRSDLTVQPIHAGWRANGSYVTPNATVRNRTAGHDRVWLVLTHLWFLSGERQRMLDVASDGRQVVRHREYESVEVYLLENRTQRQS</sequence>
<evidence type="ECO:0000256" key="4">
    <source>
        <dbReference type="ARBA" id="ARBA00022679"/>
    </source>
</evidence>
<feature type="transmembrane region" description="Helical" evidence="8">
    <location>
        <begin position="144"/>
        <end position="161"/>
    </location>
</feature>
<dbReference type="GO" id="GO:0008610">
    <property type="term" value="P:lipid biosynthetic process"/>
    <property type="evidence" value="ECO:0007669"/>
    <property type="project" value="UniProtKB-ARBA"/>
</dbReference>
<keyword evidence="11" id="KW-1185">Reference proteome</keyword>
<dbReference type="PANTHER" id="PTHR33908:SF11">
    <property type="entry name" value="MEMBRANE PROTEIN"/>
    <property type="match status" value="1"/>
</dbReference>
<dbReference type="AlphaFoldDB" id="A0A498KU85"/>
<keyword evidence="4" id="KW-0808">Transferase</keyword>
<keyword evidence="2" id="KW-1003">Cell membrane</keyword>
<feature type="domain" description="Glycosyltransferase RgtA/B/C/D-like" evidence="9">
    <location>
        <begin position="75"/>
        <end position="176"/>
    </location>
</feature>
<proteinExistence type="predicted"/>
<reference evidence="10 11" key="1">
    <citation type="submission" date="2019-01" db="EMBL/GenBank/DDBJ databases">
        <title>Halorientalis sp. F13-25 a new haloarchaeum isolated from hypersaline water.</title>
        <authorList>
            <person name="Ana D.-V."/>
            <person name="Cristina S.-P."/>
            <person name="Antonio V."/>
        </authorList>
    </citation>
    <scope>NUCLEOTIDE SEQUENCE [LARGE SCALE GENOMIC DNA]</scope>
    <source>
        <strain evidence="10 11">F13-25</strain>
    </source>
</reference>
<dbReference type="PANTHER" id="PTHR33908">
    <property type="entry name" value="MANNOSYLTRANSFERASE YKCB-RELATED"/>
    <property type="match status" value="1"/>
</dbReference>
<dbReference type="EMBL" id="RDFA01000004">
    <property type="protein sequence ID" value="RXK48532.1"/>
    <property type="molecule type" value="Genomic_DNA"/>
</dbReference>
<evidence type="ECO:0000256" key="1">
    <source>
        <dbReference type="ARBA" id="ARBA00004651"/>
    </source>
</evidence>
<evidence type="ECO:0000256" key="5">
    <source>
        <dbReference type="ARBA" id="ARBA00022692"/>
    </source>
</evidence>
<feature type="transmembrane region" description="Helical" evidence="8">
    <location>
        <begin position="300"/>
        <end position="319"/>
    </location>
</feature>